<evidence type="ECO:0000256" key="3">
    <source>
        <dbReference type="ARBA" id="ARBA00023009"/>
    </source>
</evidence>
<keyword evidence="3" id="KW-1162">Viral penetration into host cytoplasm</keyword>
<evidence type="ECO:0000256" key="2">
    <source>
        <dbReference type="ARBA" id="ARBA00022950"/>
    </source>
</evidence>
<evidence type="ECO:0000313" key="6">
    <source>
        <dbReference type="Proteomes" id="UP000009202"/>
    </source>
</evidence>
<keyword evidence="2" id="KW-0118">Viral capsid assembly</keyword>
<keyword evidence="4" id="KW-0231">Viral genome packaging</keyword>
<dbReference type="InterPro" id="IPR030935">
    <property type="entry name" value="PBSX_Proteobac"/>
</dbReference>
<evidence type="ECO:0000256" key="1">
    <source>
        <dbReference type="ARBA" id="ARBA00006799"/>
    </source>
</evidence>
<organism evidence="5 6">
    <name type="scientific">Burkholderia phage phiX216</name>
    <dbReference type="NCBI Taxonomy" id="1235712"/>
    <lineage>
        <taxon>Viruses</taxon>
        <taxon>Duplodnaviria</taxon>
        <taxon>Heunggongvirae</taxon>
        <taxon>Uroviricota</taxon>
        <taxon>Caudoviricetes</taxon>
        <taxon>Peduoviridae</taxon>
        <taxon>Tigrvirus</taxon>
        <taxon>Tigrvirus phi52237</taxon>
    </lineage>
</organism>
<accession>K4NZV0</accession>
<dbReference type="Proteomes" id="UP000009202">
    <property type="component" value="Segment"/>
</dbReference>
<dbReference type="InterPro" id="IPR006944">
    <property type="entry name" value="Phage/GTA_portal"/>
</dbReference>
<sequence>MPARDRPRAARRRRHSFIFIHGVLRMSKRRSRAPRTFAAAPNPSAGSAAPARAEVFTFDDPTPVMNRAEILDYVECWSNGEWFEPPVSFAGLAKSFRASTHHSSALFFKANVLASTFRPHRWLSRHAFERWALDFLTFGNGYLERRRNMVGGTLRLEPALAKYVRRKADFNGFVYVNGWQERHEFEPDSVFQLVRPDINQEVYGLPEYLSSLHSAWLNESSTLFRRKYYENGSHAGFILYMTDAAQKQDDVDNMRDALKNAKGPGNFRNVFMYAPGGKKDGIQLIPVSEVAAKDEFFNIKNVTRDDLLAAHRVPPQLLGIVPSNSGGFGTPDTAARVFGRNEIRPLQARFAELNDWLGEEVVRFDDYEIPPAPVAA</sequence>
<reference evidence="5 6" key="1">
    <citation type="journal article" date="2012" name="BMC Microbiol.">
        <title>phiX216, a P2-like bacteriophage with broad Burkholderia pseudomallei and B. mallei strain infectivity.</title>
        <authorList>
            <person name="Kvitko B.H."/>
            <person name="Cox C.R."/>
            <person name="Deshazer D."/>
            <person name="Johnson S.L."/>
            <person name="Voorhees K.J."/>
            <person name="Schweizer H.P."/>
        </authorList>
    </citation>
    <scope>NUCLEOTIDE SEQUENCE [LARGE SCALE GENOMIC DNA]</scope>
</reference>
<keyword evidence="2" id="KW-1188">Viral release from host cell</keyword>
<comment type="similarity">
    <text evidence="1">Belongs to the phage portal family. PBSX subfamily.</text>
</comment>
<proteinExistence type="inferred from homology"/>
<dbReference type="EMBL" id="JX681814">
    <property type="protein sequence ID" value="AFV51395.1"/>
    <property type="molecule type" value="Genomic_DNA"/>
</dbReference>
<keyword evidence="3" id="KW-1171">Viral genome ejection through host cell envelope</keyword>
<evidence type="ECO:0000313" key="5">
    <source>
        <dbReference type="EMBL" id="AFV51395.1"/>
    </source>
</evidence>
<gene>
    <name evidence="5" type="ORF">BPSphiX216_0046</name>
</gene>
<keyword evidence="3" id="KW-1160">Virus entry into host cell</keyword>
<name>K4NZV0_9CAUD</name>
<dbReference type="InterPro" id="IPR006430">
    <property type="entry name" value="Phage_portal_PBSX"/>
</dbReference>
<dbReference type="PIRSF" id="PIRSF018494">
    <property type="entry name" value="PBSX_VPQ"/>
    <property type="match status" value="1"/>
</dbReference>
<dbReference type="Pfam" id="PF04860">
    <property type="entry name" value="Phage_portal"/>
    <property type="match status" value="1"/>
</dbReference>
<evidence type="ECO:0000256" key="4">
    <source>
        <dbReference type="ARBA" id="ARBA00023219"/>
    </source>
</evidence>
<dbReference type="NCBIfam" id="TIGR01540">
    <property type="entry name" value="portal_PBSX"/>
    <property type="match status" value="1"/>
</dbReference>
<protein>
    <submittedName>
        <fullName evidence="5">Q portal vertex protein</fullName>
    </submittedName>
</protein>